<dbReference type="InterPro" id="IPR008302">
    <property type="entry name" value="NamZ"/>
</dbReference>
<dbReference type="EMBL" id="JACJIP010000027">
    <property type="protein sequence ID" value="MBA9087159.1"/>
    <property type="molecule type" value="Genomic_DNA"/>
</dbReference>
<name>A0A7W3SVX3_9BACL</name>
<dbReference type="PIRSF" id="PIRSF016719">
    <property type="entry name" value="UCP016719"/>
    <property type="match status" value="1"/>
</dbReference>
<dbReference type="Pfam" id="PF20732">
    <property type="entry name" value="NamZ_C"/>
    <property type="match status" value="1"/>
</dbReference>
<dbReference type="InterPro" id="IPR048503">
    <property type="entry name" value="NamZ_C"/>
</dbReference>
<organism evidence="3 4">
    <name type="scientific">Fontibacillus solani</name>
    <dbReference type="NCBI Taxonomy" id="1572857"/>
    <lineage>
        <taxon>Bacteria</taxon>
        <taxon>Bacillati</taxon>
        <taxon>Bacillota</taxon>
        <taxon>Bacilli</taxon>
        <taxon>Bacillales</taxon>
        <taxon>Paenibacillaceae</taxon>
        <taxon>Fontibacillus</taxon>
    </lineage>
</organism>
<proteinExistence type="predicted"/>
<reference evidence="3 4" key="1">
    <citation type="submission" date="2020-08" db="EMBL/GenBank/DDBJ databases">
        <title>Genomic Encyclopedia of Type Strains, Phase III (KMG-III): the genomes of soil and plant-associated and newly described type strains.</title>
        <authorList>
            <person name="Whitman W."/>
        </authorList>
    </citation>
    <scope>NUCLEOTIDE SEQUENCE [LARGE SCALE GENOMIC DNA]</scope>
    <source>
        <strain evidence="3 4">CECT 8693</strain>
    </source>
</reference>
<feature type="domain" description="Peptidoglycan beta-N-acetylmuramidase NamZ C-terminal" evidence="2">
    <location>
        <begin position="225"/>
        <end position="379"/>
    </location>
</feature>
<dbReference type="Pfam" id="PF07075">
    <property type="entry name" value="NamZ_N"/>
    <property type="match status" value="1"/>
</dbReference>
<dbReference type="PANTHER" id="PTHR42915:SF1">
    <property type="entry name" value="PEPTIDOGLYCAN BETA-N-ACETYLMURAMIDASE NAMZ"/>
    <property type="match status" value="1"/>
</dbReference>
<dbReference type="InterPro" id="IPR048502">
    <property type="entry name" value="NamZ_N"/>
</dbReference>
<dbReference type="Gene3D" id="3.90.1150.140">
    <property type="match status" value="1"/>
</dbReference>
<evidence type="ECO:0000259" key="2">
    <source>
        <dbReference type="Pfam" id="PF20732"/>
    </source>
</evidence>
<dbReference type="Gene3D" id="3.40.50.12170">
    <property type="entry name" value="Uncharacterised protein PF07075, DUF1343"/>
    <property type="match status" value="1"/>
</dbReference>
<sequence>MVFNGIDSITKYRHLFEDKRVGLITAPTGLTKDFESTITILHENFNLTAMFSPEHGVRGDLDAGALVETYRDPFTNVPVYSLYRKDSKRLTKEMLDEVDIVVYDIQDVGVRYYTFIYTMLYALEDCANAGVEFVILDRVNPLNGITVEGNILKQGFKSFVGNYELAARYGLTAGEVATMANDQMNWNASLHVVRLEGWERSMSFPDTGLTWVHPSLGMPRYETALLYTGTCLFEGTNCSEGRGTTFPFEMIGAPFIQAQQLADELNAKGIPGVRFRPVHFKPTSSKHTGELCGGVQIYITDIQVLKPLEVGVTLLFTIRDLYEPFSFLPPVKEGARPFIDLLGGDSIYRTENIQAKQLLEQFAEESKQFAEMKQQYHLYR</sequence>
<evidence type="ECO:0000313" key="3">
    <source>
        <dbReference type="EMBL" id="MBA9087159.1"/>
    </source>
</evidence>
<accession>A0A7W3SVX3</accession>
<gene>
    <name evidence="3" type="ORF">FHR92_003641</name>
</gene>
<dbReference type="RefSeq" id="WP_182537873.1">
    <property type="nucleotide sequence ID" value="NZ_JACJIP010000027.1"/>
</dbReference>
<comment type="caution">
    <text evidence="3">The sequence shown here is derived from an EMBL/GenBank/DDBJ whole genome shotgun (WGS) entry which is preliminary data.</text>
</comment>
<dbReference type="AlphaFoldDB" id="A0A7W3SVX3"/>
<dbReference type="PANTHER" id="PTHR42915">
    <property type="entry name" value="HYPOTHETICAL 460 KDA PROTEIN IN FEUA-SIGW INTERGENIC REGION [PRECURSOR]"/>
    <property type="match status" value="1"/>
</dbReference>
<keyword evidence="4" id="KW-1185">Reference proteome</keyword>
<protein>
    <submittedName>
        <fullName evidence="3">Uncharacterized protein YbbC (DUF1343 family)</fullName>
    </submittedName>
</protein>
<evidence type="ECO:0000259" key="1">
    <source>
        <dbReference type="Pfam" id="PF07075"/>
    </source>
</evidence>
<dbReference type="Proteomes" id="UP000567067">
    <property type="component" value="Unassembled WGS sequence"/>
</dbReference>
<feature type="domain" description="Peptidoglycan beta-N-acetylmuramidase NamZ N-terminal" evidence="1">
    <location>
        <begin position="21"/>
        <end position="220"/>
    </location>
</feature>
<dbReference type="GO" id="GO:0033922">
    <property type="term" value="F:peptidoglycan beta-N-acetylmuramidase activity"/>
    <property type="evidence" value="ECO:0007669"/>
    <property type="project" value="InterPro"/>
</dbReference>
<evidence type="ECO:0000313" key="4">
    <source>
        <dbReference type="Proteomes" id="UP000567067"/>
    </source>
</evidence>